<dbReference type="InterPro" id="IPR036676">
    <property type="entry name" value="PurM-like_C_sf"/>
</dbReference>
<dbReference type="AlphaFoldDB" id="A0A160VI69"/>
<name>A0A160VI69_9ZZZZ</name>
<dbReference type="InterPro" id="IPR023061">
    <property type="entry name" value="SelD_I"/>
</dbReference>
<dbReference type="SUPFAM" id="SSF55326">
    <property type="entry name" value="PurM N-terminal domain-like"/>
    <property type="match status" value="1"/>
</dbReference>
<dbReference type="PIRSF" id="PIRSF036407">
    <property type="entry name" value="Selenphspht_syn"/>
    <property type="match status" value="1"/>
</dbReference>
<dbReference type="GO" id="GO:0004756">
    <property type="term" value="F:selenide, water dikinase activity"/>
    <property type="evidence" value="ECO:0007669"/>
    <property type="project" value="UniProtKB-EC"/>
</dbReference>
<keyword evidence="8" id="KW-0711">Selenium</keyword>
<keyword evidence="4" id="KW-0547">Nucleotide-binding</keyword>
<feature type="domain" description="PurM-like C-terminal" evidence="10">
    <location>
        <begin position="168"/>
        <end position="346"/>
    </location>
</feature>
<evidence type="ECO:0000256" key="5">
    <source>
        <dbReference type="ARBA" id="ARBA00022777"/>
    </source>
</evidence>
<dbReference type="GO" id="GO:0046872">
    <property type="term" value="F:metal ion binding"/>
    <property type="evidence" value="ECO:0007669"/>
    <property type="project" value="UniProtKB-KW"/>
</dbReference>
<keyword evidence="6" id="KW-0067">ATP-binding</keyword>
<evidence type="ECO:0000256" key="7">
    <source>
        <dbReference type="ARBA" id="ARBA00022842"/>
    </source>
</evidence>
<dbReference type="FunFam" id="3.30.1330.10:FF:000003">
    <property type="entry name" value="Selenide, water dikinase"/>
    <property type="match status" value="1"/>
</dbReference>
<evidence type="ECO:0000259" key="9">
    <source>
        <dbReference type="Pfam" id="PF00586"/>
    </source>
</evidence>
<evidence type="ECO:0000259" key="10">
    <source>
        <dbReference type="Pfam" id="PF02769"/>
    </source>
</evidence>
<keyword evidence="2 11" id="KW-0808">Transferase</keyword>
<keyword evidence="3" id="KW-0479">Metal-binding</keyword>
<dbReference type="InterPro" id="IPR036921">
    <property type="entry name" value="PurM-like_N_sf"/>
</dbReference>
<evidence type="ECO:0000256" key="6">
    <source>
        <dbReference type="ARBA" id="ARBA00022840"/>
    </source>
</evidence>
<evidence type="ECO:0000256" key="3">
    <source>
        <dbReference type="ARBA" id="ARBA00022723"/>
    </source>
</evidence>
<comment type="similarity">
    <text evidence="1">Belongs to the selenophosphate synthase 1 family. Class I subfamily.</text>
</comment>
<reference evidence="11" key="1">
    <citation type="submission" date="2015-10" db="EMBL/GenBank/DDBJ databases">
        <authorList>
            <person name="Gilbert D.G."/>
        </authorList>
    </citation>
    <scope>NUCLEOTIDE SEQUENCE</scope>
</reference>
<dbReference type="GO" id="GO:0005524">
    <property type="term" value="F:ATP binding"/>
    <property type="evidence" value="ECO:0007669"/>
    <property type="project" value="UniProtKB-KW"/>
</dbReference>
<dbReference type="PANTHER" id="PTHR10256:SF0">
    <property type="entry name" value="INACTIVE SELENIDE, WATER DIKINASE-LIKE PROTEIN-RELATED"/>
    <property type="match status" value="1"/>
</dbReference>
<proteinExistence type="inferred from homology"/>
<dbReference type="NCBIfam" id="TIGR00476">
    <property type="entry name" value="selD"/>
    <property type="match status" value="1"/>
</dbReference>
<dbReference type="EC" id="2.7.9.3" evidence="11"/>
<dbReference type="NCBIfam" id="NF002098">
    <property type="entry name" value="PRK00943.1"/>
    <property type="match status" value="1"/>
</dbReference>
<dbReference type="PANTHER" id="PTHR10256">
    <property type="entry name" value="SELENIDE, WATER DIKINASE"/>
    <property type="match status" value="1"/>
</dbReference>
<dbReference type="CDD" id="cd02195">
    <property type="entry name" value="SelD"/>
    <property type="match status" value="1"/>
</dbReference>
<sequence length="348" mass="37340">MSKYNQIKLTEYSHGSGACKIGPEDLAQVLGNLENAFEEDVIVGFNGADDAAVVRLDGGKLVVQTVDFFTPIVDDPYHFGQIAAANSLSDIYAMGASPRFALNIVGFPINDLPKSILSEILRGGADKTKEAGIPIVGGHSIDDKEPKYGLVVTGEVEEEKLVKNIGARPGDALVLTKPLGTGIISTAIKRGLASDQIVKNTVKCMATLNDSASKQMHEFDVHAATDVTGFGLLGHLLEMCKASNVSAEVQFKELSFLDGVLNFANDNVIPSGTQRNLEYALKFISFSDHLNEAQKLMTADAQTSGGLLVALPQSQAEEYAHQCYESTGLPAKQIGVFSRKSKYNIFIK</sequence>
<dbReference type="GO" id="GO:0016260">
    <property type="term" value="P:selenocysteine biosynthetic process"/>
    <property type="evidence" value="ECO:0007669"/>
    <property type="project" value="InterPro"/>
</dbReference>
<feature type="domain" description="PurM-like N-terminal" evidence="9">
    <location>
        <begin position="49"/>
        <end position="156"/>
    </location>
</feature>
<dbReference type="Gene3D" id="3.30.1330.10">
    <property type="entry name" value="PurM-like, N-terminal domain"/>
    <property type="match status" value="1"/>
</dbReference>
<dbReference type="InterPro" id="IPR004536">
    <property type="entry name" value="SPS/SelD"/>
</dbReference>
<dbReference type="SUPFAM" id="SSF56042">
    <property type="entry name" value="PurM C-terminal domain-like"/>
    <property type="match status" value="1"/>
</dbReference>
<dbReference type="Gene3D" id="3.90.650.10">
    <property type="entry name" value="PurM-like C-terminal domain"/>
    <property type="match status" value="1"/>
</dbReference>
<evidence type="ECO:0000313" key="11">
    <source>
        <dbReference type="EMBL" id="CUV08794.1"/>
    </source>
</evidence>
<evidence type="ECO:0000256" key="1">
    <source>
        <dbReference type="ARBA" id="ARBA00008026"/>
    </source>
</evidence>
<keyword evidence="7" id="KW-0460">Magnesium</keyword>
<protein>
    <submittedName>
        <fullName evidence="11">Selenide,water dikinase @ selenocysteine-containing</fullName>
        <ecNumber evidence="11">2.7.9.3</ecNumber>
    </submittedName>
</protein>
<dbReference type="HAMAP" id="MF_00625">
    <property type="entry name" value="SelD"/>
    <property type="match status" value="1"/>
</dbReference>
<evidence type="ECO:0000256" key="4">
    <source>
        <dbReference type="ARBA" id="ARBA00022741"/>
    </source>
</evidence>
<dbReference type="Pfam" id="PF00586">
    <property type="entry name" value="AIRS"/>
    <property type="match status" value="1"/>
</dbReference>
<dbReference type="EMBL" id="FAXC01000127">
    <property type="protein sequence ID" value="CUV08794.1"/>
    <property type="molecule type" value="Genomic_DNA"/>
</dbReference>
<dbReference type="InterPro" id="IPR016188">
    <property type="entry name" value="PurM-like_N"/>
</dbReference>
<dbReference type="GO" id="GO:0005737">
    <property type="term" value="C:cytoplasm"/>
    <property type="evidence" value="ECO:0007669"/>
    <property type="project" value="TreeGrafter"/>
</dbReference>
<organism evidence="11">
    <name type="scientific">hydrothermal vent metagenome</name>
    <dbReference type="NCBI Taxonomy" id="652676"/>
    <lineage>
        <taxon>unclassified sequences</taxon>
        <taxon>metagenomes</taxon>
        <taxon>ecological metagenomes</taxon>
    </lineage>
</organism>
<dbReference type="InterPro" id="IPR010918">
    <property type="entry name" value="PurM-like_C_dom"/>
</dbReference>
<evidence type="ECO:0000256" key="8">
    <source>
        <dbReference type="ARBA" id="ARBA00023266"/>
    </source>
</evidence>
<dbReference type="Pfam" id="PF02769">
    <property type="entry name" value="AIRS_C"/>
    <property type="match status" value="1"/>
</dbReference>
<gene>
    <name evidence="11" type="ORF">MGWOODY_Mmi1957</name>
</gene>
<accession>A0A160VI69</accession>
<evidence type="ECO:0000256" key="2">
    <source>
        <dbReference type="ARBA" id="ARBA00022679"/>
    </source>
</evidence>
<keyword evidence="5 11" id="KW-0418">Kinase</keyword>